<comment type="caution">
    <text evidence="3">The sequence shown here is derived from an EMBL/GenBank/DDBJ whole genome shotgun (WGS) entry which is preliminary data.</text>
</comment>
<feature type="domain" description="AB hydrolase-1" evidence="2">
    <location>
        <begin position="38"/>
        <end position="143"/>
    </location>
</feature>
<keyword evidence="4" id="KW-1185">Reference proteome</keyword>
<dbReference type="EMBL" id="JAHKNI010000003">
    <property type="protein sequence ID" value="MBU3062190.1"/>
    <property type="molecule type" value="Genomic_DNA"/>
</dbReference>
<dbReference type="Gene3D" id="3.40.50.1820">
    <property type="entry name" value="alpha/beta hydrolase"/>
    <property type="match status" value="1"/>
</dbReference>
<dbReference type="PANTHER" id="PTHR43433:SF5">
    <property type="entry name" value="AB HYDROLASE-1 DOMAIN-CONTAINING PROTEIN"/>
    <property type="match status" value="1"/>
</dbReference>
<reference evidence="3 4" key="1">
    <citation type="submission" date="2021-06" db="EMBL/GenBank/DDBJ databases">
        <title>Actinomycetes sequencing.</title>
        <authorList>
            <person name="Shan Q."/>
        </authorList>
    </citation>
    <scope>NUCLEOTIDE SEQUENCE [LARGE SCALE GENOMIC DNA]</scope>
    <source>
        <strain evidence="3 4">NEAU-G5</strain>
    </source>
</reference>
<feature type="region of interest" description="Disordered" evidence="1">
    <location>
        <begin position="293"/>
        <end position="316"/>
    </location>
</feature>
<name>A0ABS6AXD9_9NOCA</name>
<evidence type="ECO:0000259" key="2">
    <source>
        <dbReference type="Pfam" id="PF00561"/>
    </source>
</evidence>
<sequence length="316" mass="33988">MADMLGRSSGVAAREPDDRYTLDVPGARLSYHVRGSGPLLLLIPGGPAGTSVYDDIAPVLAEHYTVLTYDPRGLSASTVEDPRRDITVETQADDAHRLLRALTGEPAYVFASSGGSNTGLALAATHPEQVHTLIVHEPPITELLPDPEAQRAHNADIYRTAHTIGISAAVRKFLPDAGFNVPDDPDPAASVAIAAMREHFEAFFGSANLEVFFGPMWHSLAGYTPDLDALRAIPARVVIGIGTTSEGQFAYRTAVLLAERLGLRPVVFPGDHGGMFGAPWEFTERLLDVLAGQTDEHREPRRSTDVRLVGRESRAG</sequence>
<proteinExistence type="predicted"/>
<protein>
    <submittedName>
        <fullName evidence="3">Alpha/beta hydrolase</fullName>
    </submittedName>
</protein>
<evidence type="ECO:0000256" key="1">
    <source>
        <dbReference type="SAM" id="MobiDB-lite"/>
    </source>
</evidence>
<dbReference type="SUPFAM" id="SSF53474">
    <property type="entry name" value="alpha/beta-Hydrolases"/>
    <property type="match status" value="1"/>
</dbReference>
<evidence type="ECO:0000313" key="3">
    <source>
        <dbReference type="EMBL" id="MBU3062190.1"/>
    </source>
</evidence>
<evidence type="ECO:0000313" key="4">
    <source>
        <dbReference type="Proteomes" id="UP000733379"/>
    </source>
</evidence>
<accession>A0ABS6AXD9</accession>
<dbReference type="Proteomes" id="UP000733379">
    <property type="component" value="Unassembled WGS sequence"/>
</dbReference>
<dbReference type="InterPro" id="IPR029058">
    <property type="entry name" value="AB_hydrolase_fold"/>
</dbReference>
<dbReference type="Pfam" id="PF00561">
    <property type="entry name" value="Abhydrolase_1"/>
    <property type="match status" value="1"/>
</dbReference>
<feature type="compositionally biased region" description="Basic and acidic residues" evidence="1">
    <location>
        <begin position="294"/>
        <end position="316"/>
    </location>
</feature>
<dbReference type="GO" id="GO:0016787">
    <property type="term" value="F:hydrolase activity"/>
    <property type="evidence" value="ECO:0007669"/>
    <property type="project" value="UniProtKB-KW"/>
</dbReference>
<dbReference type="InterPro" id="IPR000073">
    <property type="entry name" value="AB_hydrolase_1"/>
</dbReference>
<keyword evidence="3" id="KW-0378">Hydrolase</keyword>
<dbReference type="InterPro" id="IPR050471">
    <property type="entry name" value="AB_hydrolase"/>
</dbReference>
<gene>
    <name evidence="3" type="ORF">KO481_11715</name>
</gene>
<dbReference type="PANTHER" id="PTHR43433">
    <property type="entry name" value="HYDROLASE, ALPHA/BETA FOLD FAMILY PROTEIN"/>
    <property type="match status" value="1"/>
</dbReference>
<organism evidence="3 4">
    <name type="scientific">Nocardia albiluteola</name>
    <dbReference type="NCBI Taxonomy" id="2842303"/>
    <lineage>
        <taxon>Bacteria</taxon>
        <taxon>Bacillati</taxon>
        <taxon>Actinomycetota</taxon>
        <taxon>Actinomycetes</taxon>
        <taxon>Mycobacteriales</taxon>
        <taxon>Nocardiaceae</taxon>
        <taxon>Nocardia</taxon>
    </lineage>
</organism>